<protein>
    <submittedName>
        <fullName evidence="2">Uncharacterized protein</fullName>
    </submittedName>
</protein>
<gene>
    <name evidence="2" type="primary">AUGUSTUS-3.0.2_06402</name>
    <name evidence="2" type="ORF">TcasGA2_TC006402</name>
</gene>
<accession>D6WWL3</accession>
<dbReference type="InParanoid" id="D6WWL3"/>
<dbReference type="EMBL" id="KQ971361">
    <property type="protein sequence ID" value="EFA08727.2"/>
    <property type="molecule type" value="Genomic_DNA"/>
</dbReference>
<evidence type="ECO:0000313" key="3">
    <source>
        <dbReference type="Proteomes" id="UP000007266"/>
    </source>
</evidence>
<dbReference type="Proteomes" id="UP000007266">
    <property type="component" value="Linkage group 8"/>
</dbReference>
<keyword evidence="3" id="KW-1185">Reference proteome</keyword>
<organism evidence="2 3">
    <name type="scientific">Tribolium castaneum</name>
    <name type="common">Red flour beetle</name>
    <dbReference type="NCBI Taxonomy" id="7070"/>
    <lineage>
        <taxon>Eukaryota</taxon>
        <taxon>Metazoa</taxon>
        <taxon>Ecdysozoa</taxon>
        <taxon>Arthropoda</taxon>
        <taxon>Hexapoda</taxon>
        <taxon>Insecta</taxon>
        <taxon>Pterygota</taxon>
        <taxon>Neoptera</taxon>
        <taxon>Endopterygota</taxon>
        <taxon>Coleoptera</taxon>
        <taxon>Polyphaga</taxon>
        <taxon>Cucujiformia</taxon>
        <taxon>Tenebrionidae</taxon>
        <taxon>Tenebrionidae incertae sedis</taxon>
        <taxon>Tribolium</taxon>
    </lineage>
</organism>
<reference evidence="2 3" key="1">
    <citation type="journal article" date="2008" name="Nature">
        <title>The genome of the model beetle and pest Tribolium castaneum.</title>
        <authorList>
            <consortium name="Tribolium Genome Sequencing Consortium"/>
            <person name="Richards S."/>
            <person name="Gibbs R.A."/>
            <person name="Weinstock G.M."/>
            <person name="Brown S.J."/>
            <person name="Denell R."/>
            <person name="Beeman R.W."/>
            <person name="Gibbs R."/>
            <person name="Beeman R.W."/>
            <person name="Brown S.J."/>
            <person name="Bucher G."/>
            <person name="Friedrich M."/>
            <person name="Grimmelikhuijzen C.J."/>
            <person name="Klingler M."/>
            <person name="Lorenzen M."/>
            <person name="Richards S."/>
            <person name="Roth S."/>
            <person name="Schroder R."/>
            <person name="Tautz D."/>
            <person name="Zdobnov E.M."/>
            <person name="Muzny D."/>
            <person name="Gibbs R.A."/>
            <person name="Weinstock G.M."/>
            <person name="Attaway T."/>
            <person name="Bell S."/>
            <person name="Buhay C.J."/>
            <person name="Chandrabose M.N."/>
            <person name="Chavez D."/>
            <person name="Clerk-Blankenburg K.P."/>
            <person name="Cree A."/>
            <person name="Dao M."/>
            <person name="Davis C."/>
            <person name="Chacko J."/>
            <person name="Dinh H."/>
            <person name="Dugan-Rocha S."/>
            <person name="Fowler G."/>
            <person name="Garner T.T."/>
            <person name="Garnes J."/>
            <person name="Gnirke A."/>
            <person name="Hawes A."/>
            <person name="Hernandez J."/>
            <person name="Hines S."/>
            <person name="Holder M."/>
            <person name="Hume J."/>
            <person name="Jhangiani S.N."/>
            <person name="Joshi V."/>
            <person name="Khan Z.M."/>
            <person name="Jackson L."/>
            <person name="Kovar C."/>
            <person name="Kowis A."/>
            <person name="Lee S."/>
            <person name="Lewis L.R."/>
            <person name="Margolis J."/>
            <person name="Morgan M."/>
            <person name="Nazareth L.V."/>
            <person name="Nguyen N."/>
            <person name="Okwuonu G."/>
            <person name="Parker D."/>
            <person name="Richards S."/>
            <person name="Ruiz S.J."/>
            <person name="Santibanez J."/>
            <person name="Savard J."/>
            <person name="Scherer S.E."/>
            <person name="Schneider B."/>
            <person name="Sodergren E."/>
            <person name="Tautz D."/>
            <person name="Vattahil S."/>
            <person name="Villasana D."/>
            <person name="White C.S."/>
            <person name="Wright R."/>
            <person name="Park Y."/>
            <person name="Beeman R.W."/>
            <person name="Lord J."/>
            <person name="Oppert B."/>
            <person name="Lorenzen M."/>
            <person name="Brown S."/>
            <person name="Wang L."/>
            <person name="Savard J."/>
            <person name="Tautz D."/>
            <person name="Richards S."/>
            <person name="Weinstock G."/>
            <person name="Gibbs R.A."/>
            <person name="Liu Y."/>
            <person name="Worley K."/>
            <person name="Weinstock G."/>
            <person name="Elsik C.G."/>
            <person name="Reese J.T."/>
            <person name="Elhaik E."/>
            <person name="Landan G."/>
            <person name="Graur D."/>
            <person name="Arensburger P."/>
            <person name="Atkinson P."/>
            <person name="Beeman R.W."/>
            <person name="Beidler J."/>
            <person name="Brown S.J."/>
            <person name="Demuth J.P."/>
            <person name="Drury D.W."/>
            <person name="Du Y.Z."/>
            <person name="Fujiwara H."/>
            <person name="Lorenzen M."/>
            <person name="Maselli V."/>
            <person name="Osanai M."/>
            <person name="Park Y."/>
            <person name="Robertson H.M."/>
            <person name="Tu Z."/>
            <person name="Wang J.J."/>
            <person name="Wang S."/>
            <person name="Richards S."/>
            <person name="Song H."/>
            <person name="Zhang L."/>
            <person name="Sodergren E."/>
            <person name="Werner D."/>
            <person name="Stanke M."/>
            <person name="Morgenstern B."/>
            <person name="Solovyev V."/>
            <person name="Kosarev P."/>
            <person name="Brown G."/>
            <person name="Chen H.C."/>
            <person name="Ermolaeva O."/>
            <person name="Hlavina W."/>
            <person name="Kapustin Y."/>
            <person name="Kiryutin B."/>
            <person name="Kitts P."/>
            <person name="Maglott D."/>
            <person name="Pruitt K."/>
            <person name="Sapojnikov V."/>
            <person name="Souvorov A."/>
            <person name="Mackey A.J."/>
            <person name="Waterhouse R.M."/>
            <person name="Wyder S."/>
            <person name="Zdobnov E.M."/>
            <person name="Zdobnov E.M."/>
            <person name="Wyder S."/>
            <person name="Kriventseva E.V."/>
            <person name="Kadowaki T."/>
            <person name="Bork P."/>
            <person name="Aranda M."/>
            <person name="Bao R."/>
            <person name="Beermann A."/>
            <person name="Berns N."/>
            <person name="Bolognesi R."/>
            <person name="Bonneton F."/>
            <person name="Bopp D."/>
            <person name="Brown S.J."/>
            <person name="Bucher G."/>
            <person name="Butts T."/>
            <person name="Chaumot A."/>
            <person name="Denell R.E."/>
            <person name="Ferrier D.E."/>
            <person name="Friedrich M."/>
            <person name="Gordon C.M."/>
            <person name="Jindra M."/>
            <person name="Klingler M."/>
            <person name="Lan Q."/>
            <person name="Lattorff H.M."/>
            <person name="Laudet V."/>
            <person name="von Levetsow C."/>
            <person name="Liu Z."/>
            <person name="Lutz R."/>
            <person name="Lynch J.A."/>
            <person name="da Fonseca R.N."/>
            <person name="Posnien N."/>
            <person name="Reuter R."/>
            <person name="Roth S."/>
            <person name="Savard J."/>
            <person name="Schinko J.B."/>
            <person name="Schmitt C."/>
            <person name="Schoppmeier M."/>
            <person name="Schroder R."/>
            <person name="Shippy T.D."/>
            <person name="Simonnet F."/>
            <person name="Marques-Souza H."/>
            <person name="Tautz D."/>
            <person name="Tomoyasu Y."/>
            <person name="Trauner J."/>
            <person name="Van der Zee M."/>
            <person name="Vervoort M."/>
            <person name="Wittkopp N."/>
            <person name="Wimmer E.A."/>
            <person name="Yang X."/>
            <person name="Jones A.K."/>
            <person name="Sattelle D.B."/>
            <person name="Ebert P.R."/>
            <person name="Nelson D."/>
            <person name="Scott J.G."/>
            <person name="Beeman R.W."/>
            <person name="Muthukrishnan S."/>
            <person name="Kramer K.J."/>
            <person name="Arakane Y."/>
            <person name="Beeman R.W."/>
            <person name="Zhu Q."/>
            <person name="Hogenkamp D."/>
            <person name="Dixit R."/>
            <person name="Oppert B."/>
            <person name="Jiang H."/>
            <person name="Zou Z."/>
            <person name="Marshall J."/>
            <person name="Elpidina E."/>
            <person name="Vinokurov K."/>
            <person name="Oppert C."/>
            <person name="Zou Z."/>
            <person name="Evans J."/>
            <person name="Lu Z."/>
            <person name="Zhao P."/>
            <person name="Sumathipala N."/>
            <person name="Altincicek B."/>
            <person name="Vilcinskas A."/>
            <person name="Williams M."/>
            <person name="Hultmark D."/>
            <person name="Hetru C."/>
            <person name="Jiang H."/>
            <person name="Grimmelikhuijzen C.J."/>
            <person name="Hauser F."/>
            <person name="Cazzamali G."/>
            <person name="Williamson M."/>
            <person name="Park Y."/>
            <person name="Li B."/>
            <person name="Tanaka Y."/>
            <person name="Predel R."/>
            <person name="Neupert S."/>
            <person name="Schachtner J."/>
            <person name="Verleyen P."/>
            <person name="Raible F."/>
            <person name="Bork P."/>
            <person name="Friedrich M."/>
            <person name="Walden K.K."/>
            <person name="Robertson H.M."/>
            <person name="Angeli S."/>
            <person name="Foret S."/>
            <person name="Bucher G."/>
            <person name="Schuetz S."/>
            <person name="Maleszka R."/>
            <person name="Wimmer E.A."/>
            <person name="Beeman R.W."/>
            <person name="Lorenzen M."/>
            <person name="Tomoyasu Y."/>
            <person name="Miller S.C."/>
            <person name="Grossmann D."/>
            <person name="Bucher G."/>
        </authorList>
    </citation>
    <scope>NUCLEOTIDE SEQUENCE [LARGE SCALE GENOMIC DNA]</scope>
    <source>
        <strain evidence="2 3">Georgia GA2</strain>
    </source>
</reference>
<sequence length="395" mass="45904">MFYVKNPSALNKPWILSKKGDENVVAIPLEVCRLLKNYHIMTIEFLYHNYRKGVKGAVLNQQRGMNFSLQIGAFLRAIVQSPALILVICSRESSCYWHYHLVNHAGFDVVQITSKNADDTYESNNKIALLVTHDCLKLCEGLLDCDFFSVIVEDLDQLALKRIIKRLNGTFNVGLTTRSFYTHPDQKLQWNMLNWANPGCVGKLNDFYEADNRNFERFDDNYRYWWMRLTWDFCESFEKPTDEETDTYERKISEWASQNDLNFPKKQSRKRKHPPKTEPPPENDSSNDTIINEVPIDKYVKLPSMDESPIVTSIIKNFEISPEPILTRTSSLPYTQTHASYSKYEEDSVLFAFLDDKERPSTSKSESEEFILSLINKSEDESKDIRKKADAVLQN</sequence>
<feature type="region of interest" description="Disordered" evidence="1">
    <location>
        <begin position="263"/>
        <end position="290"/>
    </location>
</feature>
<evidence type="ECO:0000256" key="1">
    <source>
        <dbReference type="SAM" id="MobiDB-lite"/>
    </source>
</evidence>
<dbReference type="AlphaFoldDB" id="D6WWL3"/>
<proteinExistence type="predicted"/>
<name>D6WWL3_TRICA</name>
<dbReference type="HOGENOM" id="CLU_746672_0_0_1"/>
<reference evidence="2 3" key="2">
    <citation type="journal article" date="2010" name="Nucleic Acids Res.">
        <title>BeetleBase in 2010: revisions to provide comprehensive genomic information for Tribolium castaneum.</title>
        <authorList>
            <person name="Kim H.S."/>
            <person name="Murphy T."/>
            <person name="Xia J."/>
            <person name="Caragea D."/>
            <person name="Park Y."/>
            <person name="Beeman R.W."/>
            <person name="Lorenzen M.D."/>
            <person name="Butcher S."/>
            <person name="Manak J.R."/>
            <person name="Brown S.J."/>
        </authorList>
    </citation>
    <scope>GENOME REANNOTATION</scope>
    <source>
        <strain evidence="2 3">Georgia GA2</strain>
    </source>
</reference>
<evidence type="ECO:0000313" key="2">
    <source>
        <dbReference type="EMBL" id="EFA08727.2"/>
    </source>
</evidence>
<dbReference type="STRING" id="7070.D6WWL3"/>
<dbReference type="OrthoDB" id="6819249at2759"/>